<feature type="domain" description="Protein kinase" evidence="12">
    <location>
        <begin position="360"/>
        <end position="620"/>
    </location>
</feature>
<dbReference type="FunFam" id="3.30.200.20:FF:000024">
    <property type="entry name" value="B-Raf proto-oncogene serine/threonine-protein kinase"/>
    <property type="match status" value="1"/>
</dbReference>
<feature type="binding site" evidence="10">
    <location>
        <position position="386"/>
    </location>
    <ligand>
        <name>ATP</name>
        <dbReference type="ChEBI" id="CHEBI:30616"/>
    </ligand>
</feature>
<keyword evidence="3" id="KW-0723">Serine/threonine-protein kinase</keyword>
<dbReference type="SMART" id="SM00220">
    <property type="entry name" value="S_TKc"/>
    <property type="match status" value="1"/>
</dbReference>
<evidence type="ECO:0000256" key="1">
    <source>
        <dbReference type="ARBA" id="ARBA00010507"/>
    </source>
</evidence>
<dbReference type="Gene3D" id="3.10.20.90">
    <property type="entry name" value="Phosphatidylinositol 3-kinase Catalytic Subunit, Chain A, domain 1"/>
    <property type="match status" value="1"/>
</dbReference>
<dbReference type="InterPro" id="IPR001245">
    <property type="entry name" value="Ser-Thr/Tyr_kinase_cat_dom"/>
</dbReference>
<evidence type="ECO:0000256" key="5">
    <source>
        <dbReference type="ARBA" id="ARBA00022723"/>
    </source>
</evidence>
<evidence type="ECO:0000313" key="15">
    <source>
        <dbReference type="EMBL" id="KAK7590252.1"/>
    </source>
</evidence>
<evidence type="ECO:0000256" key="6">
    <source>
        <dbReference type="ARBA" id="ARBA00022741"/>
    </source>
</evidence>
<dbReference type="PROSITE" id="PS50081">
    <property type="entry name" value="ZF_DAG_PE_2"/>
    <property type="match status" value="1"/>
</dbReference>
<dbReference type="InterPro" id="IPR017441">
    <property type="entry name" value="Protein_kinase_ATP_BS"/>
</dbReference>
<sequence>MSYDIHIHDSCFIQNELLNIRNVIQVTKNNLSALKAKFSDLRDPPSLFISEQQELSYKLQELRQKELQLSQQLSETKKTEKSAAKFVRAHLPNKQRTSIQVKPGTNLRTALYKALRLRNLEPEMCVIHAMDGTEEVIHWDEDVSALKVEEIRVDIIDRFPIPTSISHNFIRKTFFSLAFCECCRRLLFQGFYCRTCGYRFHPRCATGVPVVCKQIRCPDTYYQRLLSQNYENSQAGILLVPSITVNMTQRHRHHRLIHNERSSSTPNVCFNAVNLNGHDPAAAAAAMDECSTFQPAGVSAPYSSRFPHSQSAQASPTNAVRPRPRARSTDENANSSIRKGHKEAAPQESIEDWEIRSNQVEIQCRIGSGSFGTVYKAQWHGPVAIKTLNVTDPTPAQLQAFKNEVAVLRKTRHANILLFMGVIRKPNLAIVTQWCEGSSLYRCLHVHEKRFDVQHIIEITRQTAQGMDYLHAKNIIHRDLKSNNIFFNDMVVKIGDFGLATVKTRWSGGQQYHQPSGSILWMAPEVIRMKDENPYSFQSDVYAFGIVLYEVLSGQLPYTNINCKDQILFMVGRGYLKPDVSKIPPETPKVLQRMMEDCIKYNRDERPQFRHILSSVESLLFSLPKLHRSTSEPILNRTHFYSDNIFYPCSSPKSPGNLQLYEEFNFCPTTGMI</sequence>
<dbReference type="InterPro" id="IPR051681">
    <property type="entry name" value="Ser/Thr_Kinases-Pseudokinases"/>
</dbReference>
<feature type="region of interest" description="Disordered" evidence="11">
    <location>
        <begin position="301"/>
        <end position="350"/>
    </location>
</feature>
<dbReference type="Pfam" id="PF07714">
    <property type="entry name" value="PK_Tyr_Ser-Thr"/>
    <property type="match status" value="1"/>
</dbReference>
<dbReference type="Pfam" id="PF02196">
    <property type="entry name" value="RBD"/>
    <property type="match status" value="1"/>
</dbReference>
<reference evidence="15 16" key="1">
    <citation type="submission" date="2024-03" db="EMBL/GenBank/DDBJ databases">
        <title>Adaptation during the transition from Ophiocordyceps entomopathogen to insect associate is accompanied by gene loss and intensified selection.</title>
        <authorList>
            <person name="Ward C.M."/>
            <person name="Onetto C.A."/>
            <person name="Borneman A.R."/>
        </authorList>
    </citation>
    <scope>NUCLEOTIDE SEQUENCE [LARGE SCALE GENOMIC DNA]</scope>
    <source>
        <strain evidence="15">AWRI1</strain>
        <tissue evidence="15">Single Adult Female</tissue>
    </source>
</reference>
<dbReference type="SUPFAM" id="SSF57889">
    <property type="entry name" value="Cysteine-rich domain"/>
    <property type="match status" value="1"/>
</dbReference>
<comment type="caution">
    <text evidence="15">The sequence shown here is derived from an EMBL/GenBank/DDBJ whole genome shotgun (WGS) entry which is preliminary data.</text>
</comment>
<organism evidence="15 16">
    <name type="scientific">Parthenolecanium corni</name>
    <dbReference type="NCBI Taxonomy" id="536013"/>
    <lineage>
        <taxon>Eukaryota</taxon>
        <taxon>Metazoa</taxon>
        <taxon>Ecdysozoa</taxon>
        <taxon>Arthropoda</taxon>
        <taxon>Hexapoda</taxon>
        <taxon>Insecta</taxon>
        <taxon>Pterygota</taxon>
        <taxon>Neoptera</taxon>
        <taxon>Paraneoptera</taxon>
        <taxon>Hemiptera</taxon>
        <taxon>Sternorrhyncha</taxon>
        <taxon>Coccoidea</taxon>
        <taxon>Coccidae</taxon>
        <taxon>Parthenolecanium</taxon>
    </lineage>
</organism>
<keyword evidence="6 10" id="KW-0547">Nucleotide-binding</keyword>
<dbReference type="AlphaFoldDB" id="A0AAN9Y3V6"/>
<dbReference type="EMBL" id="JBBCAQ010000022">
    <property type="protein sequence ID" value="KAK7590252.1"/>
    <property type="molecule type" value="Genomic_DNA"/>
</dbReference>
<dbReference type="InterPro" id="IPR008271">
    <property type="entry name" value="Ser/Thr_kinase_AS"/>
</dbReference>
<dbReference type="GO" id="GO:0005524">
    <property type="term" value="F:ATP binding"/>
    <property type="evidence" value="ECO:0007669"/>
    <property type="project" value="UniProtKB-UniRule"/>
</dbReference>
<dbReference type="CDD" id="cd20811">
    <property type="entry name" value="C1_Raf"/>
    <property type="match status" value="1"/>
</dbReference>
<evidence type="ECO:0000259" key="13">
    <source>
        <dbReference type="PROSITE" id="PS50081"/>
    </source>
</evidence>
<dbReference type="InterPro" id="IPR002219">
    <property type="entry name" value="PKC_DAG/PE"/>
</dbReference>
<dbReference type="CDD" id="cd14062">
    <property type="entry name" value="STKc_Raf"/>
    <property type="match status" value="1"/>
</dbReference>
<dbReference type="PANTHER" id="PTHR44329:SF262">
    <property type="entry name" value="RAF HOMOLOG SERINE_THREONINE-PROTEIN KINASE RAF"/>
    <property type="match status" value="1"/>
</dbReference>
<feature type="compositionally biased region" description="Polar residues" evidence="11">
    <location>
        <begin position="306"/>
        <end position="318"/>
    </location>
</feature>
<evidence type="ECO:0000313" key="16">
    <source>
        <dbReference type="Proteomes" id="UP001367676"/>
    </source>
</evidence>
<evidence type="ECO:0000256" key="9">
    <source>
        <dbReference type="ARBA" id="ARBA00022840"/>
    </source>
</evidence>
<dbReference type="PROSITE" id="PS00107">
    <property type="entry name" value="PROTEIN_KINASE_ATP"/>
    <property type="match status" value="1"/>
</dbReference>
<dbReference type="Pfam" id="PF00130">
    <property type="entry name" value="C1_1"/>
    <property type="match status" value="1"/>
</dbReference>
<keyword evidence="9 10" id="KW-0067">ATP-binding</keyword>
<dbReference type="EC" id="2.7.11.1" evidence="2"/>
<gene>
    <name evidence="15" type="ORF">V9T40_001865</name>
</gene>
<proteinExistence type="inferred from homology"/>
<name>A0AAN9Y3V6_9HEMI</name>
<dbReference type="GO" id="GO:0004709">
    <property type="term" value="F:MAP kinase kinase kinase activity"/>
    <property type="evidence" value="ECO:0007669"/>
    <property type="project" value="TreeGrafter"/>
</dbReference>
<dbReference type="Gene3D" id="1.10.510.10">
    <property type="entry name" value="Transferase(Phosphotransferase) domain 1"/>
    <property type="match status" value="1"/>
</dbReference>
<evidence type="ECO:0000256" key="7">
    <source>
        <dbReference type="ARBA" id="ARBA00022777"/>
    </source>
</evidence>
<keyword evidence="5" id="KW-0479">Metal-binding</keyword>
<dbReference type="GO" id="GO:0046872">
    <property type="term" value="F:metal ion binding"/>
    <property type="evidence" value="ECO:0007669"/>
    <property type="project" value="UniProtKB-KW"/>
</dbReference>
<evidence type="ECO:0000256" key="8">
    <source>
        <dbReference type="ARBA" id="ARBA00022833"/>
    </source>
</evidence>
<dbReference type="Gene3D" id="3.30.200.20">
    <property type="entry name" value="Phosphorylase Kinase, domain 1"/>
    <property type="match status" value="1"/>
</dbReference>
<evidence type="ECO:0000259" key="14">
    <source>
        <dbReference type="PROSITE" id="PS50898"/>
    </source>
</evidence>
<dbReference type="SMART" id="SM00455">
    <property type="entry name" value="RBD"/>
    <property type="match status" value="1"/>
</dbReference>
<keyword evidence="8" id="KW-0862">Zinc</keyword>
<keyword evidence="4" id="KW-0808">Transferase</keyword>
<dbReference type="PROSITE" id="PS50898">
    <property type="entry name" value="RBD"/>
    <property type="match status" value="1"/>
</dbReference>
<evidence type="ECO:0000256" key="2">
    <source>
        <dbReference type="ARBA" id="ARBA00012513"/>
    </source>
</evidence>
<evidence type="ECO:0000256" key="4">
    <source>
        <dbReference type="ARBA" id="ARBA00022679"/>
    </source>
</evidence>
<dbReference type="InterPro" id="IPR011009">
    <property type="entry name" value="Kinase-like_dom_sf"/>
</dbReference>
<accession>A0AAN9Y3V6</accession>
<dbReference type="Gene3D" id="3.30.60.20">
    <property type="match status" value="1"/>
</dbReference>
<evidence type="ECO:0000256" key="3">
    <source>
        <dbReference type="ARBA" id="ARBA00022527"/>
    </source>
</evidence>
<dbReference type="PROSITE" id="PS00479">
    <property type="entry name" value="ZF_DAG_PE_1"/>
    <property type="match status" value="1"/>
</dbReference>
<keyword evidence="16" id="KW-1185">Reference proteome</keyword>
<dbReference type="InterPro" id="IPR000719">
    <property type="entry name" value="Prot_kinase_dom"/>
</dbReference>
<dbReference type="SUPFAM" id="SSF56112">
    <property type="entry name" value="Protein kinase-like (PK-like)"/>
    <property type="match status" value="1"/>
</dbReference>
<dbReference type="GO" id="GO:0006950">
    <property type="term" value="P:response to stress"/>
    <property type="evidence" value="ECO:0007669"/>
    <property type="project" value="UniProtKB-ARBA"/>
</dbReference>
<feature type="domain" description="RBD" evidence="14">
    <location>
        <begin position="85"/>
        <end position="156"/>
    </location>
</feature>
<evidence type="ECO:0000256" key="11">
    <source>
        <dbReference type="SAM" id="MobiDB-lite"/>
    </source>
</evidence>
<dbReference type="CDD" id="cd01816">
    <property type="entry name" value="RBD_RAF"/>
    <property type="match status" value="1"/>
</dbReference>
<dbReference type="SUPFAM" id="SSF54236">
    <property type="entry name" value="Ubiquitin-like"/>
    <property type="match status" value="1"/>
</dbReference>
<evidence type="ECO:0000256" key="10">
    <source>
        <dbReference type="PROSITE-ProRule" id="PRU10141"/>
    </source>
</evidence>
<dbReference type="Proteomes" id="UP001367676">
    <property type="component" value="Unassembled WGS sequence"/>
</dbReference>
<keyword evidence="7" id="KW-0418">Kinase</keyword>
<dbReference type="InterPro" id="IPR029071">
    <property type="entry name" value="Ubiquitin-like_domsf"/>
</dbReference>
<comment type="similarity">
    <text evidence="1">Belongs to the protein kinase superfamily. TKL Ser/Thr protein kinase family. RAF subfamily.</text>
</comment>
<dbReference type="SMART" id="SM00109">
    <property type="entry name" value="C1"/>
    <property type="match status" value="1"/>
</dbReference>
<dbReference type="PROSITE" id="PS50011">
    <property type="entry name" value="PROTEIN_KINASE_DOM"/>
    <property type="match status" value="1"/>
</dbReference>
<dbReference type="InterPro" id="IPR003116">
    <property type="entry name" value="RBD_dom"/>
</dbReference>
<dbReference type="PANTHER" id="PTHR44329">
    <property type="entry name" value="SERINE/THREONINE-PROTEIN KINASE TNNI3K-RELATED"/>
    <property type="match status" value="1"/>
</dbReference>
<dbReference type="InterPro" id="IPR046349">
    <property type="entry name" value="C1-like_sf"/>
</dbReference>
<feature type="domain" description="Phorbol-ester/DAG-type" evidence="13">
    <location>
        <begin position="166"/>
        <end position="212"/>
    </location>
</feature>
<protein>
    <recommendedName>
        <fullName evidence="2">non-specific serine/threonine protein kinase</fullName>
        <ecNumber evidence="2">2.7.11.1</ecNumber>
    </recommendedName>
</protein>
<dbReference type="PROSITE" id="PS00108">
    <property type="entry name" value="PROTEIN_KINASE_ST"/>
    <property type="match status" value="1"/>
</dbReference>
<evidence type="ECO:0000259" key="12">
    <source>
        <dbReference type="PROSITE" id="PS50011"/>
    </source>
</evidence>